<proteinExistence type="inferred from homology"/>
<reference evidence="9" key="1">
    <citation type="journal article" date="2015" name="J. Virol.">
        <title>Local Virus Extinctions following a Host Population Bottleneck.</title>
        <authorList>
            <person name="Kapusinszky B."/>
            <person name="Mulvaney U."/>
            <person name="Jasinska A.J."/>
            <person name="Deng X."/>
            <person name="Freimer N."/>
            <person name="Delwart E."/>
        </authorList>
    </citation>
    <scope>NUCLEOTIDE SEQUENCE</scope>
    <source>
        <strain evidence="9">VGA00123.2</strain>
    </source>
</reference>
<comment type="subcellular location">
    <subcellularLocation>
        <location evidence="1 7">Virion</location>
    </subcellularLocation>
</comment>
<evidence type="ECO:0000256" key="7">
    <source>
        <dbReference type="RuleBase" id="RU361230"/>
    </source>
</evidence>
<feature type="region of interest" description="Disordered" evidence="8">
    <location>
        <begin position="492"/>
        <end position="514"/>
    </location>
</feature>
<evidence type="ECO:0000256" key="5">
    <source>
        <dbReference type="ARBA" id="ARBA00022561"/>
    </source>
</evidence>
<keyword evidence="5 7" id="KW-0167">Capsid protein</keyword>
<evidence type="ECO:0000256" key="3">
    <source>
        <dbReference type="ARBA" id="ARBA00018091"/>
    </source>
</evidence>
<feature type="non-terminal residue" evidence="9">
    <location>
        <position position="1"/>
    </location>
</feature>
<dbReference type="EMBL" id="KP296812">
    <property type="protein sequence ID" value="AJP36525.1"/>
    <property type="molecule type" value="Genomic_DNA"/>
</dbReference>
<keyword evidence="4 7" id="KW-1140">T=1 icosahedral capsid protein</keyword>
<feature type="region of interest" description="Disordered" evidence="8">
    <location>
        <begin position="537"/>
        <end position="562"/>
    </location>
</feature>
<sequence>MHHNQWSRTNRDLELIMYRGTRLRLWRNADTDYIVTYSRNAPFKINQFSYMAGQPFVMLMSKKKIVVPSLKTKPKGKPYKSLWLRPPRMLTQKFYFQADFCQVNLFFLTASACNLRSFWLDPLTDTPCFTIYVLKNSIYAKQSVDSANSQIDLLLKGGSSTTSQSHLGTYLYNEYVSHHWNTIKPDDKHFTIATLKEIQTNYSTFKTKLQEASQSVYTNYKSEYSFVYGSEDPVTRNPWLNYMYGIYSPIWLTPDHYLVEGNIPYMEIRYSPHADMGIGNWICIKPLTSETADLDETQCKAIMKDYPMWIMLYGYTDYVLKAYGNLSPLTSYRLCIRCPYSDPPMAFPQEKDYKRGYTPFGHDFATGRMPGGTVNIPIHEQMTWYPKLKNQQEVIELFCNSGPLMPRDDRQRGWEVTIGYKSYFQLGGTLPPKQDPVDPCAVSKSALPDPNQQLTAVQVVDPQTMDAWSGFHPWDYRRGMLTTTALKRAAEDHPTDQYLYPGAPRGPKYPKGVVPIQGEDESKESALYGVLQSLLQEQREETEDPATPADPQPRSQSPIQQQQQHFELLALELQRQRQRQGKLQQGIQVMFQQLMKTAQGVHINPRLL</sequence>
<feature type="compositionally biased region" description="Low complexity" evidence="8">
    <location>
        <begin position="552"/>
        <end position="562"/>
    </location>
</feature>
<evidence type="ECO:0000256" key="1">
    <source>
        <dbReference type="ARBA" id="ARBA00004328"/>
    </source>
</evidence>
<evidence type="ECO:0000256" key="8">
    <source>
        <dbReference type="SAM" id="MobiDB-lite"/>
    </source>
</evidence>
<accession>A0A0C5IBH2</accession>
<dbReference type="InterPro" id="IPR004219">
    <property type="entry name" value="TTvirus_Unk"/>
</dbReference>
<keyword evidence="6 7" id="KW-0946">Virion</keyword>
<evidence type="ECO:0000256" key="6">
    <source>
        <dbReference type="ARBA" id="ARBA00022844"/>
    </source>
</evidence>
<evidence type="ECO:0000313" key="9">
    <source>
        <dbReference type="EMBL" id="AJP36525.1"/>
    </source>
</evidence>
<dbReference type="Pfam" id="PF02956">
    <property type="entry name" value="TT_ORF1"/>
    <property type="match status" value="1"/>
</dbReference>
<dbReference type="GO" id="GO:0039615">
    <property type="term" value="C:T=1 icosahedral viral capsid"/>
    <property type="evidence" value="ECO:0007669"/>
    <property type="project" value="UniProtKB-UniRule"/>
</dbReference>
<evidence type="ECO:0000256" key="2">
    <source>
        <dbReference type="ARBA" id="ARBA00006131"/>
    </source>
</evidence>
<evidence type="ECO:0000256" key="4">
    <source>
        <dbReference type="ARBA" id="ARBA00022431"/>
    </source>
</evidence>
<comment type="similarity">
    <text evidence="2 7">Belongs to the anelloviridae capsid protein family.</text>
</comment>
<comment type="function">
    <text evidence="7">Self-assembles to form an icosahedral capsid.</text>
</comment>
<feature type="non-terminal residue" evidence="9">
    <location>
        <position position="608"/>
    </location>
</feature>
<protein>
    <recommendedName>
        <fullName evidence="3 7">Capsid protein</fullName>
    </recommendedName>
</protein>
<name>A0A0C5IBH2_9VIRU</name>
<organism evidence="9">
    <name type="scientific">Simian torque teno virus</name>
    <dbReference type="NCBI Taxonomy" id="1619217"/>
    <lineage>
        <taxon>Viruses</taxon>
        <taxon>Monodnaviria</taxon>
        <taxon>Shotokuvirae</taxon>
        <taxon>Commensaviricota</taxon>
        <taxon>Cardeaviricetes</taxon>
        <taxon>Sanitavirales</taxon>
        <taxon>Anelloviridae</taxon>
        <taxon>Alphatorquevirus</taxon>
    </lineage>
</organism>